<dbReference type="AlphaFoldDB" id="A0A8X6KHW6"/>
<dbReference type="Proteomes" id="UP000887116">
    <property type="component" value="Unassembled WGS sequence"/>
</dbReference>
<gene>
    <name evidence="1" type="ORF">TNCT_220591</name>
</gene>
<evidence type="ECO:0000313" key="2">
    <source>
        <dbReference type="Proteomes" id="UP000887116"/>
    </source>
</evidence>
<accession>A0A8X6KHW6</accession>
<keyword evidence="2" id="KW-1185">Reference proteome</keyword>
<proteinExistence type="predicted"/>
<dbReference type="EMBL" id="BMAO01011525">
    <property type="protein sequence ID" value="GFQ74389.1"/>
    <property type="molecule type" value="Genomic_DNA"/>
</dbReference>
<reference evidence="1" key="1">
    <citation type="submission" date="2020-07" db="EMBL/GenBank/DDBJ databases">
        <title>Multicomponent nature underlies the extraordinary mechanical properties of spider dragline silk.</title>
        <authorList>
            <person name="Kono N."/>
            <person name="Nakamura H."/>
            <person name="Mori M."/>
            <person name="Yoshida Y."/>
            <person name="Ohtoshi R."/>
            <person name="Malay A.D."/>
            <person name="Moran D.A.P."/>
            <person name="Tomita M."/>
            <person name="Numata K."/>
            <person name="Arakawa K."/>
        </authorList>
    </citation>
    <scope>NUCLEOTIDE SEQUENCE</scope>
</reference>
<organism evidence="1 2">
    <name type="scientific">Trichonephila clavata</name>
    <name type="common">Joro spider</name>
    <name type="synonym">Nephila clavata</name>
    <dbReference type="NCBI Taxonomy" id="2740835"/>
    <lineage>
        <taxon>Eukaryota</taxon>
        <taxon>Metazoa</taxon>
        <taxon>Ecdysozoa</taxon>
        <taxon>Arthropoda</taxon>
        <taxon>Chelicerata</taxon>
        <taxon>Arachnida</taxon>
        <taxon>Araneae</taxon>
        <taxon>Araneomorphae</taxon>
        <taxon>Entelegynae</taxon>
        <taxon>Araneoidea</taxon>
        <taxon>Nephilidae</taxon>
        <taxon>Trichonephila</taxon>
    </lineage>
</organism>
<name>A0A8X6KHW6_TRICU</name>
<dbReference type="OrthoDB" id="5874425at2759"/>
<evidence type="ECO:0000313" key="1">
    <source>
        <dbReference type="EMBL" id="GFQ74389.1"/>
    </source>
</evidence>
<sequence>MPLMEGKPKYIGILVGADYYWSIRTEKFKPLSSTGVSSEAKFGWTLHGRFSNRVNSSNNLVSAMHVSIFRKKVNLKVNHQTNCKLFGILKILE</sequence>
<protein>
    <submittedName>
        <fullName evidence="1">Uncharacterized protein</fullName>
    </submittedName>
</protein>
<comment type="caution">
    <text evidence="1">The sequence shown here is derived from an EMBL/GenBank/DDBJ whole genome shotgun (WGS) entry which is preliminary data.</text>
</comment>